<accession>A0A9P6F4V6</accession>
<organism evidence="1 2">
    <name type="scientific">Mortierella hygrophila</name>
    <dbReference type="NCBI Taxonomy" id="979708"/>
    <lineage>
        <taxon>Eukaryota</taxon>
        <taxon>Fungi</taxon>
        <taxon>Fungi incertae sedis</taxon>
        <taxon>Mucoromycota</taxon>
        <taxon>Mortierellomycotina</taxon>
        <taxon>Mortierellomycetes</taxon>
        <taxon>Mortierellales</taxon>
        <taxon>Mortierellaceae</taxon>
        <taxon>Mortierella</taxon>
    </lineage>
</organism>
<gene>
    <name evidence="1" type="ORF">EC957_002382</name>
</gene>
<dbReference type="Proteomes" id="UP000723463">
    <property type="component" value="Unassembled WGS sequence"/>
</dbReference>
<proteinExistence type="predicted"/>
<evidence type="ECO:0000313" key="2">
    <source>
        <dbReference type="Proteomes" id="UP000723463"/>
    </source>
</evidence>
<sequence length="70" mass="7380">MAILSTINSLKPLCSQNYWKCPNLVQSFTPKSSEAGKLIAVLDSVSAQDDGDGIGPPFARLGEGVKNLST</sequence>
<name>A0A9P6F4V6_9FUNG</name>
<reference evidence="1" key="1">
    <citation type="journal article" date="2020" name="Fungal Divers.">
        <title>Resolving the Mortierellaceae phylogeny through synthesis of multi-gene phylogenetics and phylogenomics.</title>
        <authorList>
            <person name="Vandepol N."/>
            <person name="Liber J."/>
            <person name="Desiro A."/>
            <person name="Na H."/>
            <person name="Kennedy M."/>
            <person name="Barry K."/>
            <person name="Grigoriev I.V."/>
            <person name="Miller A.N."/>
            <person name="O'Donnell K."/>
            <person name="Stajich J.E."/>
            <person name="Bonito G."/>
        </authorList>
    </citation>
    <scope>NUCLEOTIDE SEQUENCE</scope>
    <source>
        <strain evidence="1">NRRL 2591</strain>
    </source>
</reference>
<dbReference type="AlphaFoldDB" id="A0A9P6F4V6"/>
<protein>
    <submittedName>
        <fullName evidence="1">Uncharacterized protein</fullName>
    </submittedName>
</protein>
<keyword evidence="2" id="KW-1185">Reference proteome</keyword>
<dbReference type="EMBL" id="JAAAXW010000149">
    <property type="protein sequence ID" value="KAF9542020.1"/>
    <property type="molecule type" value="Genomic_DNA"/>
</dbReference>
<evidence type="ECO:0000313" key="1">
    <source>
        <dbReference type="EMBL" id="KAF9542020.1"/>
    </source>
</evidence>
<comment type="caution">
    <text evidence="1">The sequence shown here is derived from an EMBL/GenBank/DDBJ whole genome shotgun (WGS) entry which is preliminary data.</text>
</comment>